<dbReference type="InterPro" id="IPR001789">
    <property type="entry name" value="Sig_transdc_resp-reg_receiver"/>
</dbReference>
<dbReference type="PRINTS" id="PR00038">
    <property type="entry name" value="HTHLUXR"/>
</dbReference>
<keyword evidence="2" id="KW-0238">DNA-binding</keyword>
<accession>A0A5E4VGU6</accession>
<dbReference type="EMBL" id="CABPSN010000003">
    <property type="protein sequence ID" value="VVE11547.1"/>
    <property type="molecule type" value="Genomic_DNA"/>
</dbReference>
<gene>
    <name evidence="7" type="ORF">PAQ31011_02676</name>
</gene>
<dbReference type="SUPFAM" id="SSF52172">
    <property type="entry name" value="CheY-like"/>
    <property type="match status" value="1"/>
</dbReference>
<dbReference type="CDD" id="cd17535">
    <property type="entry name" value="REC_NarL-like"/>
    <property type="match status" value="1"/>
</dbReference>
<dbReference type="InterPro" id="IPR000792">
    <property type="entry name" value="Tscrpt_reg_LuxR_C"/>
</dbReference>
<dbReference type="Pfam" id="PF00196">
    <property type="entry name" value="GerE"/>
    <property type="match status" value="1"/>
</dbReference>
<evidence type="ECO:0000256" key="4">
    <source>
        <dbReference type="SAM" id="MobiDB-lite"/>
    </source>
</evidence>
<evidence type="ECO:0000259" key="6">
    <source>
        <dbReference type="PROSITE" id="PS50110"/>
    </source>
</evidence>
<organism evidence="7 8">
    <name type="scientific">Pandoraea aquatica</name>
    <dbReference type="NCBI Taxonomy" id="2508290"/>
    <lineage>
        <taxon>Bacteria</taxon>
        <taxon>Pseudomonadati</taxon>
        <taxon>Pseudomonadota</taxon>
        <taxon>Betaproteobacteria</taxon>
        <taxon>Burkholderiales</taxon>
        <taxon>Burkholderiaceae</taxon>
        <taxon>Pandoraea</taxon>
    </lineage>
</organism>
<reference evidence="7 8" key="1">
    <citation type="submission" date="2019-08" db="EMBL/GenBank/DDBJ databases">
        <authorList>
            <person name="Peeters C."/>
        </authorList>
    </citation>
    <scope>NUCLEOTIDE SEQUENCE [LARGE SCALE GENOMIC DNA]</scope>
    <source>
        <strain evidence="7 8">LMG 31011</strain>
    </source>
</reference>
<sequence>MTSIRVVIADHQPAVVAGLVCELGKHPSLEVLGTARSVAGVIDMLTTTPCDVLVTDATLSGDRHGEDAWLIESLHRSFPDVRILALTAMNSPLVIRRMTDLGIASTLCKSRDIDEVVAAIHSLHHGPPHMPYFPVYATGATHADEAPQRDAQVPRLAAIRTALLAPATAPQTTSTAVSTKPRATLLSQRESQVLRLYVSGMSITAIAAQLHRTKQTVSAQKHNAMRKLGIESDAQLYLFALQTGLPDDPTPRAPRSSATNTRAIPTHLPSSLSAASNGKA</sequence>
<dbReference type="Gene3D" id="1.10.10.10">
    <property type="entry name" value="Winged helix-like DNA-binding domain superfamily/Winged helix DNA-binding domain"/>
    <property type="match status" value="1"/>
</dbReference>
<dbReference type="RefSeq" id="WP_217424864.1">
    <property type="nucleotide sequence ID" value="NZ_CABPSN010000003.1"/>
</dbReference>
<dbReference type="InterPro" id="IPR036388">
    <property type="entry name" value="WH-like_DNA-bd_sf"/>
</dbReference>
<dbReference type="Pfam" id="PF00072">
    <property type="entry name" value="Response_reg"/>
    <property type="match status" value="1"/>
</dbReference>
<dbReference type="GO" id="GO:0000160">
    <property type="term" value="P:phosphorelay signal transduction system"/>
    <property type="evidence" value="ECO:0007669"/>
    <property type="project" value="InterPro"/>
</dbReference>
<dbReference type="InterPro" id="IPR039420">
    <property type="entry name" value="WalR-like"/>
</dbReference>
<keyword evidence="8" id="KW-1185">Reference proteome</keyword>
<dbReference type="InterPro" id="IPR016032">
    <property type="entry name" value="Sig_transdc_resp-reg_C-effctor"/>
</dbReference>
<dbReference type="AlphaFoldDB" id="A0A5E4VGU6"/>
<evidence type="ECO:0000313" key="8">
    <source>
        <dbReference type="Proteomes" id="UP000366819"/>
    </source>
</evidence>
<evidence type="ECO:0000256" key="1">
    <source>
        <dbReference type="ARBA" id="ARBA00022553"/>
    </source>
</evidence>
<dbReference type="CDD" id="cd06170">
    <property type="entry name" value="LuxR_C_like"/>
    <property type="match status" value="1"/>
</dbReference>
<feature type="domain" description="Response regulatory" evidence="6">
    <location>
        <begin position="5"/>
        <end position="124"/>
    </location>
</feature>
<dbReference type="SMART" id="SM00448">
    <property type="entry name" value="REC"/>
    <property type="match status" value="1"/>
</dbReference>
<evidence type="ECO:0000256" key="3">
    <source>
        <dbReference type="PROSITE-ProRule" id="PRU00169"/>
    </source>
</evidence>
<proteinExistence type="predicted"/>
<name>A0A5E4VGU6_9BURK</name>
<evidence type="ECO:0000259" key="5">
    <source>
        <dbReference type="PROSITE" id="PS50043"/>
    </source>
</evidence>
<keyword evidence="1 3" id="KW-0597">Phosphoprotein</keyword>
<dbReference type="Proteomes" id="UP000366819">
    <property type="component" value="Unassembled WGS sequence"/>
</dbReference>
<protein>
    <submittedName>
        <fullName evidence="7">LuxR family transcriptional regulator</fullName>
    </submittedName>
</protein>
<dbReference type="GO" id="GO:0006355">
    <property type="term" value="P:regulation of DNA-templated transcription"/>
    <property type="evidence" value="ECO:0007669"/>
    <property type="project" value="InterPro"/>
</dbReference>
<evidence type="ECO:0000256" key="2">
    <source>
        <dbReference type="ARBA" id="ARBA00023125"/>
    </source>
</evidence>
<feature type="domain" description="HTH luxR-type" evidence="5">
    <location>
        <begin position="179"/>
        <end position="244"/>
    </location>
</feature>
<dbReference type="InterPro" id="IPR058245">
    <property type="entry name" value="NreC/VraR/RcsB-like_REC"/>
</dbReference>
<dbReference type="SUPFAM" id="SSF46894">
    <property type="entry name" value="C-terminal effector domain of the bipartite response regulators"/>
    <property type="match status" value="1"/>
</dbReference>
<dbReference type="PANTHER" id="PTHR43214:SF17">
    <property type="entry name" value="TRANSCRIPTIONAL REGULATORY PROTEIN RCSB"/>
    <property type="match status" value="1"/>
</dbReference>
<dbReference type="PROSITE" id="PS50110">
    <property type="entry name" value="RESPONSE_REGULATORY"/>
    <property type="match status" value="1"/>
</dbReference>
<dbReference type="PANTHER" id="PTHR43214">
    <property type="entry name" value="TWO-COMPONENT RESPONSE REGULATOR"/>
    <property type="match status" value="1"/>
</dbReference>
<dbReference type="Gene3D" id="3.40.50.2300">
    <property type="match status" value="1"/>
</dbReference>
<evidence type="ECO:0000313" key="7">
    <source>
        <dbReference type="EMBL" id="VVE11547.1"/>
    </source>
</evidence>
<dbReference type="SMART" id="SM00421">
    <property type="entry name" value="HTH_LUXR"/>
    <property type="match status" value="1"/>
</dbReference>
<dbReference type="InterPro" id="IPR011006">
    <property type="entry name" value="CheY-like_superfamily"/>
</dbReference>
<feature type="compositionally biased region" description="Polar residues" evidence="4">
    <location>
        <begin position="256"/>
        <end position="280"/>
    </location>
</feature>
<dbReference type="PROSITE" id="PS50043">
    <property type="entry name" value="HTH_LUXR_2"/>
    <property type="match status" value="1"/>
</dbReference>
<dbReference type="GO" id="GO:0003677">
    <property type="term" value="F:DNA binding"/>
    <property type="evidence" value="ECO:0007669"/>
    <property type="project" value="UniProtKB-KW"/>
</dbReference>
<feature type="region of interest" description="Disordered" evidence="4">
    <location>
        <begin position="244"/>
        <end position="280"/>
    </location>
</feature>
<feature type="modified residue" description="4-aspartylphosphate" evidence="3">
    <location>
        <position position="56"/>
    </location>
</feature>